<dbReference type="AlphaFoldDB" id="A0A4Q7PDM4"/>
<accession>A0A4Q7PDM4</accession>
<evidence type="ECO:0008006" key="3">
    <source>
        <dbReference type="Google" id="ProtNLM"/>
    </source>
</evidence>
<reference evidence="1 2" key="1">
    <citation type="submission" date="2019-02" db="EMBL/GenBank/DDBJ databases">
        <title>Genomic Encyclopedia of Archaeal and Bacterial Type Strains, Phase II (KMG-II): from individual species to whole genera.</title>
        <authorList>
            <person name="Goeker M."/>
        </authorList>
    </citation>
    <scope>NUCLEOTIDE SEQUENCE [LARGE SCALE GENOMIC DNA]</scope>
    <source>
        <strain evidence="1 2">DSM 21411</strain>
    </source>
</reference>
<evidence type="ECO:0000313" key="1">
    <source>
        <dbReference type="EMBL" id="RZS97858.1"/>
    </source>
</evidence>
<gene>
    <name evidence="1" type="ORF">BC751_3486</name>
</gene>
<proteinExistence type="predicted"/>
<evidence type="ECO:0000313" key="2">
    <source>
        <dbReference type="Proteomes" id="UP000292209"/>
    </source>
</evidence>
<dbReference type="Proteomes" id="UP000292209">
    <property type="component" value="Unassembled WGS sequence"/>
</dbReference>
<dbReference type="EMBL" id="SGXG01000001">
    <property type="protein sequence ID" value="RZS97858.1"/>
    <property type="molecule type" value="Genomic_DNA"/>
</dbReference>
<keyword evidence="2" id="KW-1185">Reference proteome</keyword>
<name>A0A4Q7PDM4_9BACT</name>
<organism evidence="1 2">
    <name type="scientific">Cecembia calidifontis</name>
    <dbReference type="NCBI Taxonomy" id="1187080"/>
    <lineage>
        <taxon>Bacteria</taxon>
        <taxon>Pseudomonadati</taxon>
        <taxon>Bacteroidota</taxon>
        <taxon>Cytophagia</taxon>
        <taxon>Cytophagales</taxon>
        <taxon>Cyclobacteriaceae</taxon>
        <taxon>Cecembia</taxon>
    </lineage>
</organism>
<protein>
    <recommendedName>
        <fullName evidence="3">Bifunctional isocitrate dehydrogenase kinase/phosphatase</fullName>
    </recommendedName>
</protein>
<sequence length="220" mass="25613">MKMIKPSPIYAFLFMILLIWSCSSEKSSQETLSEGQKDELLEERILIESGLQQIKTWSNYWKENNPDFNLSAFSLERRESFEELEWPEENPIIPGNPFYPYLLPNPEGKGVVDIYSYKVFVPAEGKPGFQPDSEVIFFKENGMRERLLFMGPSGGFEEAVWVSPDKLLVAGYFEEEEGISPKLWLIDVEKKQYSIFKHPIITTKFEKQGYLISKLRNIDF</sequence>
<dbReference type="RefSeq" id="WP_242617510.1">
    <property type="nucleotide sequence ID" value="NZ_SGXG01000001.1"/>
</dbReference>
<comment type="caution">
    <text evidence="1">The sequence shown here is derived from an EMBL/GenBank/DDBJ whole genome shotgun (WGS) entry which is preliminary data.</text>
</comment>